<feature type="transmembrane region" description="Helical" evidence="4">
    <location>
        <begin position="204"/>
        <end position="225"/>
    </location>
</feature>
<dbReference type="SUPFAM" id="SSF55073">
    <property type="entry name" value="Nucleotide cyclase"/>
    <property type="match status" value="1"/>
</dbReference>
<dbReference type="eggNOG" id="COG3706">
    <property type="taxonomic scope" value="Bacteria"/>
</dbReference>
<comment type="cofactor">
    <cofactor evidence="1">
        <name>Mg(2+)</name>
        <dbReference type="ChEBI" id="CHEBI:18420"/>
    </cofactor>
</comment>
<dbReference type="InterPro" id="IPR000160">
    <property type="entry name" value="GGDEF_dom"/>
</dbReference>
<dbReference type="PATRIC" id="fig|1232683.4.peg.1037"/>
<dbReference type="GO" id="GO:0052621">
    <property type="term" value="F:diguanylate cyclase activity"/>
    <property type="evidence" value="ECO:0007669"/>
    <property type="project" value="UniProtKB-EC"/>
</dbReference>
<feature type="transmembrane region" description="Helical" evidence="4">
    <location>
        <begin position="325"/>
        <end position="347"/>
    </location>
</feature>
<evidence type="ECO:0000256" key="4">
    <source>
        <dbReference type="SAM" id="Phobius"/>
    </source>
</evidence>
<evidence type="ECO:0000313" key="6">
    <source>
        <dbReference type="EMBL" id="KEA64594.1"/>
    </source>
</evidence>
<dbReference type="Proteomes" id="UP000028252">
    <property type="component" value="Unassembled WGS sequence"/>
</dbReference>
<dbReference type="Gene3D" id="3.30.70.270">
    <property type="match status" value="1"/>
</dbReference>
<dbReference type="CDD" id="cd01949">
    <property type="entry name" value="GGDEF"/>
    <property type="match status" value="1"/>
</dbReference>
<reference evidence="6 7" key="1">
    <citation type="submission" date="2014-04" db="EMBL/GenBank/DDBJ databases">
        <title>Marinobacterium kochiensis sp. nov., isolated from sediment sample collected from Kochi backwaters in Kerala, India.</title>
        <authorList>
            <person name="Singh A."/>
            <person name="Pinnaka A.K."/>
        </authorList>
    </citation>
    <scope>NUCLEOTIDE SEQUENCE [LARGE SCALE GENOMIC DNA]</scope>
    <source>
        <strain evidence="6 7">AK27</strain>
    </source>
</reference>
<feature type="transmembrane region" description="Helical" evidence="4">
    <location>
        <begin position="269"/>
        <end position="289"/>
    </location>
</feature>
<dbReference type="STRING" id="1232683.ADIMK_1047"/>
<evidence type="ECO:0000256" key="3">
    <source>
        <dbReference type="ARBA" id="ARBA00034247"/>
    </source>
</evidence>
<dbReference type="InterPro" id="IPR043128">
    <property type="entry name" value="Rev_trsase/Diguanyl_cyclase"/>
</dbReference>
<dbReference type="EMBL" id="JMQN01000015">
    <property type="protein sequence ID" value="KEA64594.1"/>
    <property type="molecule type" value="Genomic_DNA"/>
</dbReference>
<evidence type="ECO:0000259" key="5">
    <source>
        <dbReference type="PROSITE" id="PS50887"/>
    </source>
</evidence>
<evidence type="ECO:0000256" key="2">
    <source>
        <dbReference type="ARBA" id="ARBA00012528"/>
    </source>
</evidence>
<dbReference type="InterPro" id="IPR011623">
    <property type="entry name" value="7TMR_DISM_rcpt_extracell_dom1"/>
</dbReference>
<dbReference type="Pfam" id="PF00990">
    <property type="entry name" value="GGDEF"/>
    <property type="match status" value="1"/>
</dbReference>
<name>A0A081G1D9_9GAMM</name>
<evidence type="ECO:0000256" key="1">
    <source>
        <dbReference type="ARBA" id="ARBA00001946"/>
    </source>
</evidence>
<protein>
    <recommendedName>
        <fullName evidence="2">diguanylate cyclase</fullName>
        <ecNumber evidence="2">2.7.7.65</ecNumber>
    </recommendedName>
</protein>
<feature type="transmembrane region" description="Helical" evidence="4">
    <location>
        <begin position="301"/>
        <end position="319"/>
    </location>
</feature>
<organism evidence="6 7">
    <name type="scientific">Marinobacterium lacunae</name>
    <dbReference type="NCBI Taxonomy" id="1232683"/>
    <lineage>
        <taxon>Bacteria</taxon>
        <taxon>Pseudomonadati</taxon>
        <taxon>Pseudomonadota</taxon>
        <taxon>Gammaproteobacteria</taxon>
        <taxon>Oceanospirillales</taxon>
        <taxon>Oceanospirillaceae</taxon>
        <taxon>Marinobacterium</taxon>
    </lineage>
</organism>
<feature type="transmembrane region" description="Helical" evidence="4">
    <location>
        <begin position="388"/>
        <end position="405"/>
    </location>
</feature>
<dbReference type="InterPro" id="IPR011622">
    <property type="entry name" value="7TMR_DISM_rcpt_extracell_dom2"/>
</dbReference>
<sequence>MIDRVANRVGDSVQRRWMALAVCLILMMLTAIPTVVRAADAPSLSVESIHGDIDLRPYLALMEDPSGSLGFDQVRAAERQGAFETLGDMSPNFGFTQSAWWVRLTLSNTTDSARQFIIRQDYPLIDHIDFWAPSSDDGWSQTSTGDRVPFAQRPLDNRQFLFPVTLPAHSEASYYLRFQTEGSLNIGLYAHTPDNLLGRTAEEYLALGIYYGGFIVLLVYNLIMFMTLREKAFAYYTLYVLSYGLYMSVHNGLSFQYLWPDNSWLANQSLIVLLALSLFGGLRFTREILSTAQLCPRLDKVAYLTEWGVLLSLLLSPVLSYKVMIIPMAGLTSVVCLEMLVLGVLTLFRGSSPARYYCAAFGALLGGVFAYMLKTFGLLPHNALTQNAFQVGSLIEMVLLSLAIGSRLNEIKRQNNLDALTRVYNRRCFNEQIDGEFQKTVRRSQALSLLVLDIDHFKRFNDTYGHARGDHVLKVVAQILSRSVRKPGAVYRYGGEEFAVILPGTGDIEAHAVAERIRQKIESETADSERITVSIGSATQSGDTFCNPQALFDAADSALYSAKEQGRNCTVQYQHSAFKAEIAAV</sequence>
<feature type="transmembrane region" description="Helical" evidence="4">
    <location>
        <begin position="232"/>
        <end position="249"/>
    </location>
</feature>
<feature type="domain" description="GGDEF" evidence="5">
    <location>
        <begin position="445"/>
        <end position="575"/>
    </location>
</feature>
<dbReference type="NCBIfam" id="TIGR00254">
    <property type="entry name" value="GGDEF"/>
    <property type="match status" value="1"/>
</dbReference>
<comment type="caution">
    <text evidence="6">The sequence shown here is derived from an EMBL/GenBank/DDBJ whole genome shotgun (WGS) entry which is preliminary data.</text>
</comment>
<dbReference type="EC" id="2.7.7.65" evidence="2"/>
<gene>
    <name evidence="6" type="ORF">ADIMK_1047</name>
</gene>
<keyword evidence="4" id="KW-0472">Membrane</keyword>
<feature type="transmembrane region" description="Helical" evidence="4">
    <location>
        <begin position="354"/>
        <end position="373"/>
    </location>
</feature>
<accession>A0A081G1D9</accession>
<dbReference type="Gene3D" id="2.60.40.2380">
    <property type="match status" value="1"/>
</dbReference>
<dbReference type="PANTHER" id="PTHR45138">
    <property type="entry name" value="REGULATORY COMPONENTS OF SENSORY TRANSDUCTION SYSTEM"/>
    <property type="match status" value="1"/>
</dbReference>
<dbReference type="AlphaFoldDB" id="A0A081G1D9"/>
<dbReference type="OrthoDB" id="5289013at2"/>
<dbReference type="SMART" id="SM00267">
    <property type="entry name" value="GGDEF"/>
    <property type="match status" value="1"/>
</dbReference>
<keyword evidence="4" id="KW-1133">Transmembrane helix</keyword>
<dbReference type="InterPro" id="IPR050469">
    <property type="entry name" value="Diguanylate_Cyclase"/>
</dbReference>
<comment type="catalytic activity">
    <reaction evidence="3">
        <text>2 GTP = 3',3'-c-di-GMP + 2 diphosphate</text>
        <dbReference type="Rhea" id="RHEA:24898"/>
        <dbReference type="ChEBI" id="CHEBI:33019"/>
        <dbReference type="ChEBI" id="CHEBI:37565"/>
        <dbReference type="ChEBI" id="CHEBI:58805"/>
        <dbReference type="EC" id="2.7.7.65"/>
    </reaction>
</comment>
<dbReference type="Pfam" id="PF07696">
    <property type="entry name" value="7TMR-DISMED2"/>
    <property type="match status" value="1"/>
</dbReference>
<dbReference type="Pfam" id="PF07695">
    <property type="entry name" value="7TMR-DISM_7TM"/>
    <property type="match status" value="1"/>
</dbReference>
<dbReference type="FunFam" id="3.30.70.270:FF:000001">
    <property type="entry name" value="Diguanylate cyclase domain protein"/>
    <property type="match status" value="1"/>
</dbReference>
<proteinExistence type="predicted"/>
<dbReference type="InterPro" id="IPR029787">
    <property type="entry name" value="Nucleotide_cyclase"/>
</dbReference>
<keyword evidence="4" id="KW-0812">Transmembrane</keyword>
<dbReference type="RefSeq" id="WP_156042807.1">
    <property type="nucleotide sequence ID" value="NZ_JMQN01000015.1"/>
</dbReference>
<keyword evidence="7" id="KW-1185">Reference proteome</keyword>
<evidence type="ECO:0000313" key="7">
    <source>
        <dbReference type="Proteomes" id="UP000028252"/>
    </source>
</evidence>
<dbReference type="PANTHER" id="PTHR45138:SF9">
    <property type="entry name" value="DIGUANYLATE CYCLASE DGCM-RELATED"/>
    <property type="match status" value="1"/>
</dbReference>
<dbReference type="PROSITE" id="PS50887">
    <property type="entry name" value="GGDEF"/>
    <property type="match status" value="1"/>
</dbReference>